<evidence type="ECO:0008006" key="4">
    <source>
        <dbReference type="Google" id="ProtNLM"/>
    </source>
</evidence>
<dbReference type="EMBL" id="CP041345">
    <property type="protein sequence ID" value="QKG79626.1"/>
    <property type="molecule type" value="Genomic_DNA"/>
</dbReference>
<name>A0A7D4CG66_9BACT</name>
<keyword evidence="1" id="KW-0472">Membrane</keyword>
<keyword evidence="1" id="KW-1133">Transmembrane helix</keyword>
<dbReference type="Proteomes" id="UP000500961">
    <property type="component" value="Chromosome"/>
</dbReference>
<feature type="transmembrane region" description="Helical" evidence="1">
    <location>
        <begin position="140"/>
        <end position="162"/>
    </location>
</feature>
<dbReference type="AlphaFoldDB" id="A0A7D4CG66"/>
<sequence length="192" mass="22199">MSINKSKIEMKLSKLLRVIHRDFSYFFTGMILLYAITGILLNHARDWNPYYSLDVKTVKVELPTDTNRINDNLLLKTFQVFGETEIRSYYYPDSSTLKVFLKNGTATVNLNEQIALIENSYRRPILYQLNLMHKNRPKAWWTWFSDIFAIGLITITLTGLFLIKGKNGITRRGAILVAAGLILPILAIFLFF</sequence>
<dbReference type="KEGG" id="ttz:FHG85_04900"/>
<dbReference type="PANTHER" id="PTHR40115">
    <property type="entry name" value="INNER MEMBRANE PROTEIN WITH PEPSY TM HELIX"/>
    <property type="match status" value="1"/>
</dbReference>
<organism evidence="2 3">
    <name type="scientific">Tenuifilum thalassicum</name>
    <dbReference type="NCBI Taxonomy" id="2590900"/>
    <lineage>
        <taxon>Bacteria</taxon>
        <taxon>Pseudomonadati</taxon>
        <taxon>Bacteroidota</taxon>
        <taxon>Bacteroidia</taxon>
        <taxon>Bacteroidales</taxon>
        <taxon>Tenuifilaceae</taxon>
        <taxon>Tenuifilum</taxon>
    </lineage>
</organism>
<dbReference type="PANTHER" id="PTHR40115:SF1">
    <property type="entry name" value="INNER MEMBRANE PROTEIN WITH PEPSY TM HELIX"/>
    <property type="match status" value="1"/>
</dbReference>
<evidence type="ECO:0000313" key="3">
    <source>
        <dbReference type="Proteomes" id="UP000500961"/>
    </source>
</evidence>
<dbReference type="InterPro" id="IPR032307">
    <property type="entry name" value="PepSY_TM-like_2"/>
</dbReference>
<dbReference type="RefSeq" id="WP_173073546.1">
    <property type="nucleotide sequence ID" value="NZ_CP041345.1"/>
</dbReference>
<dbReference type="Pfam" id="PF16357">
    <property type="entry name" value="PepSY_TM_like_2"/>
    <property type="match status" value="1"/>
</dbReference>
<feature type="transmembrane region" description="Helical" evidence="1">
    <location>
        <begin position="23"/>
        <end position="41"/>
    </location>
</feature>
<gene>
    <name evidence="2" type="ORF">FHG85_04900</name>
</gene>
<keyword evidence="1" id="KW-0812">Transmembrane</keyword>
<evidence type="ECO:0000256" key="1">
    <source>
        <dbReference type="SAM" id="Phobius"/>
    </source>
</evidence>
<proteinExistence type="predicted"/>
<evidence type="ECO:0000313" key="2">
    <source>
        <dbReference type="EMBL" id="QKG79626.1"/>
    </source>
</evidence>
<protein>
    <recommendedName>
        <fullName evidence="4">Peptidase</fullName>
    </recommendedName>
</protein>
<reference evidence="2 3" key="1">
    <citation type="submission" date="2019-07" db="EMBL/GenBank/DDBJ databases">
        <title>Thalassofilum flectens gen. nov., sp. nov., a novel moderate thermophilic anaerobe from a shallow sea hot spring in Kunashir Island (Russia), representing a new family in the order Bacteroidales, and proposal of Thalassofilacea fam. nov.</title>
        <authorList>
            <person name="Kochetkova T.V."/>
            <person name="Podosokorskaya O.A."/>
            <person name="Novikov A."/>
            <person name="Elcheninov A.G."/>
            <person name="Toshchakov S.V."/>
            <person name="Kublanov I.V."/>
        </authorList>
    </citation>
    <scope>NUCLEOTIDE SEQUENCE [LARGE SCALE GENOMIC DNA]</scope>
    <source>
        <strain evidence="2 3">38-H</strain>
    </source>
</reference>
<keyword evidence="3" id="KW-1185">Reference proteome</keyword>
<feature type="transmembrane region" description="Helical" evidence="1">
    <location>
        <begin position="174"/>
        <end position="191"/>
    </location>
</feature>
<accession>A0A7D4CG66</accession>